<gene>
    <name evidence="6" type="primary">tadA</name>
    <name evidence="6" type="ORF">I6K02_19050</name>
</gene>
<dbReference type="AlphaFoldDB" id="A0A892ICF9"/>
<dbReference type="PANTHER" id="PTHR30258:SF1">
    <property type="entry name" value="PROTEIN TRANSPORT PROTEIN HOFB HOMOLOG"/>
    <property type="match status" value="1"/>
</dbReference>
<dbReference type="InterPro" id="IPR001482">
    <property type="entry name" value="T2SS/T4SS_dom"/>
</dbReference>
<organism evidence="6 7">
    <name type="scientific">Burkholderia dolosa</name>
    <dbReference type="NCBI Taxonomy" id="152500"/>
    <lineage>
        <taxon>Bacteria</taxon>
        <taxon>Pseudomonadati</taxon>
        <taxon>Pseudomonadota</taxon>
        <taxon>Betaproteobacteria</taxon>
        <taxon>Burkholderiales</taxon>
        <taxon>Burkholderiaceae</taxon>
        <taxon>Burkholderia</taxon>
        <taxon>Burkholderia cepacia complex</taxon>
    </lineage>
</organism>
<dbReference type="GO" id="GO:0016887">
    <property type="term" value="F:ATP hydrolysis activity"/>
    <property type="evidence" value="ECO:0007669"/>
    <property type="project" value="TreeGrafter"/>
</dbReference>
<dbReference type="GO" id="GO:0005524">
    <property type="term" value="F:ATP binding"/>
    <property type="evidence" value="ECO:0007669"/>
    <property type="project" value="UniProtKB-KW"/>
</dbReference>
<feature type="region of interest" description="Disordered" evidence="4">
    <location>
        <begin position="577"/>
        <end position="596"/>
    </location>
</feature>
<feature type="compositionally biased region" description="Low complexity" evidence="4">
    <location>
        <begin position="1"/>
        <end position="17"/>
    </location>
</feature>
<reference evidence="6 7" key="1">
    <citation type="submission" date="2021-02" db="EMBL/GenBank/DDBJ databases">
        <title>FDA dAtabase for Regulatory Grade micrObial Sequences (FDA-ARGOS): Supporting development and validation of Infectious Disease Dx tests.</title>
        <authorList>
            <person name="Minogue T."/>
            <person name="Wolcott M."/>
            <person name="Wasieloski L."/>
            <person name="Aguilar W."/>
            <person name="Moore D."/>
            <person name="Jaissle J."/>
            <person name="Tallon L."/>
            <person name="Sadzewicz L."/>
            <person name="Zhao X."/>
            <person name="Boylan J."/>
            <person name="Ott S."/>
            <person name="Bowen H."/>
            <person name="Vavikolanu K."/>
            <person name="Mehta A."/>
            <person name="Aluvathingal J."/>
            <person name="Nadendla S."/>
            <person name="Yan Y."/>
            <person name="Sichtig H."/>
        </authorList>
    </citation>
    <scope>NUCLEOTIDE SEQUENCE [LARGE SCALE GENOMIC DNA]</scope>
    <source>
        <strain evidence="6 7">FDAARGOS_1272</strain>
    </source>
</reference>
<evidence type="ECO:0000256" key="3">
    <source>
        <dbReference type="ARBA" id="ARBA00022840"/>
    </source>
</evidence>
<dbReference type="CDD" id="cd01129">
    <property type="entry name" value="PulE-GspE-like"/>
    <property type="match status" value="1"/>
</dbReference>
<proteinExistence type="inferred from homology"/>
<dbReference type="PANTHER" id="PTHR30258">
    <property type="entry name" value="TYPE II SECRETION SYSTEM PROTEIN GSPE-RELATED"/>
    <property type="match status" value="1"/>
</dbReference>
<dbReference type="SUPFAM" id="SSF52540">
    <property type="entry name" value="P-loop containing nucleoside triphosphate hydrolases"/>
    <property type="match status" value="1"/>
</dbReference>
<dbReference type="Gene3D" id="3.30.450.90">
    <property type="match status" value="1"/>
</dbReference>
<feature type="region of interest" description="Disordered" evidence="4">
    <location>
        <begin position="1"/>
        <end position="47"/>
    </location>
</feature>
<evidence type="ECO:0000313" key="6">
    <source>
        <dbReference type="EMBL" id="QRO80422.1"/>
    </source>
</evidence>
<accession>A0A892ICF9</accession>
<evidence type="ECO:0000259" key="5">
    <source>
        <dbReference type="PROSITE" id="PS00662"/>
    </source>
</evidence>
<dbReference type="InterPro" id="IPR027417">
    <property type="entry name" value="P-loop_NTPase"/>
</dbReference>
<sequence length="596" mass="63611">MSSSPTSPGTTPKSVTPLILSRAVKPVETDPSVTQVQPAAPAAPALAPVARPREPVLSAVAAAAAASVQPQPAQTASQSQPPGHALPLAAVARPLSDSGEFAASDEERKFLCLLDDGTLLVAEGHEMNPFVLSYCARLERLNCRYTTRLVTLDAIRRSYQGPRRDGSAERIDHTQMQVVAKNLIARACDERASDIHIRVNRFSTEILFRIHNELVRISEQTREYGERLLATLYAAMSSVSDNTYKPNERQDAAIGDRDKLPDRLFGVRIATAPTSVGSVMVLRLLYNDAGEATALTELGFTVAQANAFELLAQQPHGMNIISGPTGSGKSTTLQRVLTKQLREMAGSIHVITVEDPVEYPIEGAVQTPVVNAPTEEARSLAFAAAIANAMRLDPDTIMIGEVRDRASAQSALRAAMTGHQVWTTVHANGALAIVDRLVDLGLPIAMVTDESLVTGLISQRLVKLLCPHCSRPLADAMAQLDMGLVARVKRAVGARFDAVRVAGPGCPHCKNGTVGRTVVAEVVRTDATFCELLRAGRKPDAHAYWLSELAGQTVAQHALEKVAAGLVDPRMAERVVGPFMPGSGGRPQPLGSGYGT</sequence>
<dbReference type="PROSITE" id="PS00662">
    <property type="entry name" value="T2SP_E"/>
    <property type="match status" value="1"/>
</dbReference>
<name>A0A892ICF9_9BURK</name>
<dbReference type="EMBL" id="CP069483">
    <property type="protein sequence ID" value="QRO80422.1"/>
    <property type="molecule type" value="Genomic_DNA"/>
</dbReference>
<evidence type="ECO:0000256" key="2">
    <source>
        <dbReference type="ARBA" id="ARBA00022741"/>
    </source>
</evidence>
<comment type="similarity">
    <text evidence="1">Belongs to the GSP E family.</text>
</comment>
<evidence type="ECO:0000313" key="7">
    <source>
        <dbReference type="Proteomes" id="UP000625568"/>
    </source>
</evidence>
<feature type="domain" description="Bacterial type II secretion system protein E" evidence="5">
    <location>
        <begin position="390"/>
        <end position="404"/>
    </location>
</feature>
<dbReference type="GO" id="GO:0005886">
    <property type="term" value="C:plasma membrane"/>
    <property type="evidence" value="ECO:0007669"/>
    <property type="project" value="TreeGrafter"/>
</dbReference>
<dbReference type="Pfam" id="PF00437">
    <property type="entry name" value="T2SSE"/>
    <property type="match status" value="1"/>
</dbReference>
<dbReference type="Proteomes" id="UP000625568">
    <property type="component" value="Chromosome 2"/>
</dbReference>
<keyword evidence="7" id="KW-1185">Reference proteome</keyword>
<dbReference type="RefSeq" id="WP_035973753.1">
    <property type="nucleotide sequence ID" value="NZ_CABVPR010000003.1"/>
</dbReference>
<feature type="compositionally biased region" description="Low complexity" evidence="4">
    <location>
        <begin position="38"/>
        <end position="47"/>
    </location>
</feature>
<keyword evidence="3" id="KW-0067">ATP-binding</keyword>
<evidence type="ECO:0000256" key="4">
    <source>
        <dbReference type="SAM" id="MobiDB-lite"/>
    </source>
</evidence>
<dbReference type="Gene3D" id="3.40.50.300">
    <property type="entry name" value="P-loop containing nucleotide triphosphate hydrolases"/>
    <property type="match status" value="1"/>
</dbReference>
<keyword evidence="2" id="KW-0547">Nucleotide-binding</keyword>
<protein>
    <submittedName>
        <fullName evidence="6">Flp pilus assembly complex ATPase component TadA</fullName>
    </submittedName>
</protein>
<evidence type="ECO:0000256" key="1">
    <source>
        <dbReference type="ARBA" id="ARBA00006611"/>
    </source>
</evidence>
<dbReference type="GeneID" id="93130382"/>